<reference evidence="3" key="1">
    <citation type="journal article" date="2013" name="Nat. Commun.">
        <title>Whole-genome sequencing of Oryza brachyantha reveals mechanisms underlying Oryza genome evolution.</title>
        <authorList>
            <person name="Chen J."/>
            <person name="Huang Q."/>
            <person name="Gao D."/>
            <person name="Wang J."/>
            <person name="Lang Y."/>
            <person name="Liu T."/>
            <person name="Li B."/>
            <person name="Bai Z."/>
            <person name="Luis Goicoechea J."/>
            <person name="Liang C."/>
            <person name="Chen C."/>
            <person name="Zhang W."/>
            <person name="Sun S."/>
            <person name="Liao Y."/>
            <person name="Zhang X."/>
            <person name="Yang L."/>
            <person name="Song C."/>
            <person name="Wang M."/>
            <person name="Shi J."/>
            <person name="Liu G."/>
            <person name="Liu J."/>
            <person name="Zhou H."/>
            <person name="Zhou W."/>
            <person name="Yu Q."/>
            <person name="An N."/>
            <person name="Chen Y."/>
            <person name="Cai Q."/>
            <person name="Wang B."/>
            <person name="Liu B."/>
            <person name="Min J."/>
            <person name="Huang Y."/>
            <person name="Wu H."/>
            <person name="Li Z."/>
            <person name="Zhang Y."/>
            <person name="Yin Y."/>
            <person name="Song W."/>
            <person name="Jiang J."/>
            <person name="Jackson S.A."/>
            <person name="Wing R.A."/>
            <person name="Wang J."/>
            <person name="Chen M."/>
        </authorList>
    </citation>
    <scope>NUCLEOTIDE SEQUENCE [LARGE SCALE GENOMIC DNA]</scope>
    <source>
        <strain evidence="3">cv. IRGC 101232</strain>
    </source>
</reference>
<dbReference type="Pfam" id="PF13456">
    <property type="entry name" value="RVT_3"/>
    <property type="match status" value="1"/>
</dbReference>
<dbReference type="HOGENOM" id="CLU_551387_0_0_1"/>
<proteinExistence type="predicted"/>
<dbReference type="Gramene" id="OB10G15850.1">
    <property type="protein sequence ID" value="OB10G15850.1"/>
    <property type="gene ID" value="OB10G15850"/>
</dbReference>
<dbReference type="eggNOG" id="KOG0017">
    <property type="taxonomic scope" value="Eukaryota"/>
</dbReference>
<dbReference type="GO" id="GO:0003676">
    <property type="term" value="F:nucleic acid binding"/>
    <property type="evidence" value="ECO:0007669"/>
    <property type="project" value="InterPro"/>
</dbReference>
<dbReference type="PANTHER" id="PTHR48475">
    <property type="entry name" value="RIBONUCLEASE H"/>
    <property type="match status" value="1"/>
</dbReference>
<evidence type="ECO:0000313" key="4">
    <source>
        <dbReference type="Proteomes" id="UP000006038"/>
    </source>
</evidence>
<accession>J3N237</accession>
<evidence type="ECO:0000256" key="1">
    <source>
        <dbReference type="SAM" id="MobiDB-lite"/>
    </source>
</evidence>
<dbReference type="InterPro" id="IPR002156">
    <property type="entry name" value="RNaseH_domain"/>
</dbReference>
<sequence>MKEKFQRKIAYVTEDSSNSDQYEAEIGLAKWTRNKKPITCPCVKGGKKEEKFDHDIDKANKIFDLLLQEKHIQMPAAHVIPLVEELKKKRARNRKSVHGMMSTRTSRSSSIAGNKEFDCLTSKTAWSAIPMNGVVIKSQTLGPMNREEDDEEDIAQYYEKLERHQFEIRQQQCCLSGLFTKNQKKKATKASQPKPGKTTEDLVKTNMVLKDFGDNSSEAKVLKGRMGKWILALTEYDLKYESAKAVNMPILYFNTTKNLITSWVWNRFNDNFALGACFEFAYMIKPYRTNHHAEYEALIKGLQLLKEIGAEVVEVIGDSQLVIKQLSGEYECRDDILKTYFEACKELAMVELPKTHRGQGMGHFMAELSRMAFTVGYPYEPEYTEVHRISGEFPHRKEIARLRGQPEPGGARLRLTARKRTRVQPRVQEAYSSPLNPLPPMLINPSSPTQSPQFGVASSPHAARNANGAGVTDWVTVLSSSPRAGVLKEVKLENS</sequence>
<dbReference type="Proteomes" id="UP000006038">
    <property type="component" value="Chromosome 10"/>
</dbReference>
<keyword evidence="4" id="KW-1185">Reference proteome</keyword>
<dbReference type="GO" id="GO:0004523">
    <property type="term" value="F:RNA-DNA hybrid ribonuclease activity"/>
    <property type="evidence" value="ECO:0007669"/>
    <property type="project" value="InterPro"/>
</dbReference>
<organism evidence="3">
    <name type="scientific">Oryza brachyantha</name>
    <name type="common">malo sina</name>
    <dbReference type="NCBI Taxonomy" id="4533"/>
    <lineage>
        <taxon>Eukaryota</taxon>
        <taxon>Viridiplantae</taxon>
        <taxon>Streptophyta</taxon>
        <taxon>Embryophyta</taxon>
        <taxon>Tracheophyta</taxon>
        <taxon>Spermatophyta</taxon>
        <taxon>Magnoliopsida</taxon>
        <taxon>Liliopsida</taxon>
        <taxon>Poales</taxon>
        <taxon>Poaceae</taxon>
        <taxon>BOP clade</taxon>
        <taxon>Oryzoideae</taxon>
        <taxon>Oryzeae</taxon>
        <taxon>Oryzinae</taxon>
        <taxon>Oryza</taxon>
    </lineage>
</organism>
<feature type="region of interest" description="Disordered" evidence="1">
    <location>
        <begin position="431"/>
        <end position="465"/>
    </location>
</feature>
<evidence type="ECO:0000313" key="3">
    <source>
        <dbReference type="EnsemblPlants" id="OB10G15850.1"/>
    </source>
</evidence>
<dbReference type="CDD" id="cd09279">
    <property type="entry name" value="RNase_HI_like"/>
    <property type="match status" value="1"/>
</dbReference>
<protein>
    <recommendedName>
        <fullName evidence="2">RNase H type-1 domain-containing protein</fullName>
    </recommendedName>
</protein>
<reference evidence="3" key="2">
    <citation type="submission" date="2013-04" db="UniProtKB">
        <authorList>
            <consortium name="EnsemblPlants"/>
        </authorList>
    </citation>
    <scope>IDENTIFICATION</scope>
</reference>
<dbReference type="PANTHER" id="PTHR48475:SF1">
    <property type="entry name" value="RNASE H TYPE-1 DOMAIN-CONTAINING PROTEIN"/>
    <property type="match status" value="1"/>
</dbReference>
<feature type="domain" description="RNase H type-1" evidence="2">
    <location>
        <begin position="276"/>
        <end position="347"/>
    </location>
</feature>
<dbReference type="InterPro" id="IPR012337">
    <property type="entry name" value="RNaseH-like_sf"/>
</dbReference>
<dbReference type="SUPFAM" id="SSF53098">
    <property type="entry name" value="Ribonuclease H-like"/>
    <property type="match status" value="1"/>
</dbReference>
<name>J3N237_ORYBR</name>
<dbReference type="InterPro" id="IPR036397">
    <property type="entry name" value="RNaseH_sf"/>
</dbReference>
<dbReference type="Gene3D" id="3.30.420.10">
    <property type="entry name" value="Ribonuclease H-like superfamily/Ribonuclease H"/>
    <property type="match status" value="1"/>
</dbReference>
<evidence type="ECO:0000259" key="2">
    <source>
        <dbReference type="Pfam" id="PF13456"/>
    </source>
</evidence>
<dbReference type="AlphaFoldDB" id="J3N237"/>
<dbReference type="EnsemblPlants" id="OB10G15850.1">
    <property type="protein sequence ID" value="OB10G15850.1"/>
    <property type="gene ID" value="OB10G15850"/>
</dbReference>